<keyword evidence="1" id="KW-1133">Transmembrane helix</keyword>
<keyword evidence="1" id="KW-0812">Transmembrane</keyword>
<feature type="transmembrane region" description="Helical" evidence="1">
    <location>
        <begin position="352"/>
        <end position="375"/>
    </location>
</feature>
<accession>V2Y7A4</accession>
<feature type="transmembrane region" description="Helical" evidence="1">
    <location>
        <begin position="113"/>
        <end position="131"/>
    </location>
</feature>
<keyword evidence="1" id="KW-0472">Membrane</keyword>
<dbReference type="PANTHER" id="PTHR35043">
    <property type="entry name" value="TRANSCRIPTION FACTOR DOMAIN-CONTAINING PROTEIN"/>
    <property type="match status" value="1"/>
</dbReference>
<sequence length="494" mass="57208">MSLLYTLAKPTSFGTVNPSVAGPEPAGMPAACDDINRCRTIPNILWNCFSLVFICTWVAIHPNVPKVGKHIVEVIRDYVFIMVVALIAPELIILWAMRQWYAAHEIANKYKDYDWGLCNAYLVIMGGFALYDGEKFVRYIWDREGFDDDEIMIAMDLLRETVSHDERKEVEQTANRIRREYQCLLRFLLAKGFITTTEDEVRCNLNHGDALSKLIAVLQTAWFITQCIARATEGVAITQIEIITLALAVLNFVTYYMWWHKPLRVRFPVRVIWKRRDRPENISLEHFWVATRRALFNWHNDEWYHWIFAPLLPLLVPVIYLFKNLYNIVAGEHVDTTPKLFASSLTKDPPQVYATVYLVAFVFGGMHCIPWFFTFPTHAEKIAWRICALVVTLIPFGSAFFHFLHGKDFKIPDNYQVPSTCPLMLKPFLEGLIKMAGKILDHSWIFLYTLFAILHTSYVVARFTMLVLALLEFRNLPPSAYQAVQWSVYIPHIG</sequence>
<feature type="transmembrane region" description="Helical" evidence="1">
    <location>
        <begin position="382"/>
        <end position="404"/>
    </location>
</feature>
<gene>
    <name evidence="2" type="ORF">Moror_2003</name>
</gene>
<evidence type="ECO:0000256" key="1">
    <source>
        <dbReference type="SAM" id="Phobius"/>
    </source>
</evidence>
<dbReference type="OrthoDB" id="9451547at2759"/>
<feature type="transmembrane region" description="Helical" evidence="1">
    <location>
        <begin position="80"/>
        <end position="101"/>
    </location>
</feature>
<feature type="transmembrane region" description="Helical" evidence="1">
    <location>
        <begin position="44"/>
        <end position="60"/>
    </location>
</feature>
<feature type="transmembrane region" description="Helical" evidence="1">
    <location>
        <begin position="303"/>
        <end position="322"/>
    </location>
</feature>
<reference evidence="2 3" key="1">
    <citation type="journal article" date="2014" name="BMC Genomics">
        <title>Genome and secretome analysis of the hemibiotrophic fungal pathogen, Moniliophthora roreri, which causes frosty pod rot disease of cacao: mechanisms of the biotrophic and necrotrophic phases.</title>
        <authorList>
            <person name="Meinhardt L.W."/>
            <person name="Costa G.G.L."/>
            <person name="Thomazella D.P.T."/>
            <person name="Teixeira P.J.P.L."/>
            <person name="Carazzolle M.F."/>
            <person name="Schuster S.C."/>
            <person name="Carlson J.E."/>
            <person name="Guiltinan M.J."/>
            <person name="Mieczkowski P."/>
            <person name="Farmer A."/>
            <person name="Ramaraj T."/>
            <person name="Crozier J."/>
            <person name="Davis R.E."/>
            <person name="Shao J."/>
            <person name="Melnick R.L."/>
            <person name="Pereira G.A.G."/>
            <person name="Bailey B.A."/>
        </authorList>
    </citation>
    <scope>NUCLEOTIDE SEQUENCE [LARGE SCALE GENOMIC DNA]</scope>
    <source>
        <strain evidence="2 3">MCA 2997</strain>
    </source>
</reference>
<name>V2Y7A4_MONRO</name>
<dbReference type="HOGENOM" id="CLU_022883_6_1_1"/>
<dbReference type="PANTHER" id="PTHR35043:SF7">
    <property type="entry name" value="TRANSCRIPTION FACTOR DOMAIN-CONTAINING PROTEIN"/>
    <property type="match status" value="1"/>
</dbReference>
<comment type="caution">
    <text evidence="2">The sequence shown here is derived from an EMBL/GenBank/DDBJ whole genome shotgun (WGS) entry which is preliminary data.</text>
</comment>
<dbReference type="AlphaFoldDB" id="V2Y7A4"/>
<organism evidence="2 3">
    <name type="scientific">Moniliophthora roreri (strain MCA 2997)</name>
    <name type="common">Cocoa frosty pod rot fungus</name>
    <name type="synonym">Crinipellis roreri</name>
    <dbReference type="NCBI Taxonomy" id="1381753"/>
    <lineage>
        <taxon>Eukaryota</taxon>
        <taxon>Fungi</taxon>
        <taxon>Dikarya</taxon>
        <taxon>Basidiomycota</taxon>
        <taxon>Agaricomycotina</taxon>
        <taxon>Agaricomycetes</taxon>
        <taxon>Agaricomycetidae</taxon>
        <taxon>Agaricales</taxon>
        <taxon>Marasmiineae</taxon>
        <taxon>Marasmiaceae</taxon>
        <taxon>Moniliophthora</taxon>
    </lineage>
</organism>
<feature type="transmembrane region" description="Helical" evidence="1">
    <location>
        <begin position="445"/>
        <end position="471"/>
    </location>
</feature>
<evidence type="ECO:0000313" key="2">
    <source>
        <dbReference type="EMBL" id="ESK87554.1"/>
    </source>
</evidence>
<dbReference type="EMBL" id="AWSO01000767">
    <property type="protein sequence ID" value="ESK87554.1"/>
    <property type="molecule type" value="Genomic_DNA"/>
</dbReference>
<protein>
    <submittedName>
        <fullName evidence="2">Uncharacterized protein</fullName>
    </submittedName>
</protein>
<dbReference type="KEGG" id="mrr:Moror_2003"/>
<proteinExistence type="predicted"/>
<evidence type="ECO:0000313" key="3">
    <source>
        <dbReference type="Proteomes" id="UP000017559"/>
    </source>
</evidence>
<feature type="transmembrane region" description="Helical" evidence="1">
    <location>
        <begin position="240"/>
        <end position="258"/>
    </location>
</feature>
<keyword evidence="3" id="KW-1185">Reference proteome</keyword>
<dbReference type="Proteomes" id="UP000017559">
    <property type="component" value="Unassembled WGS sequence"/>
</dbReference>